<dbReference type="InterPro" id="IPR001119">
    <property type="entry name" value="SLH_dom"/>
</dbReference>
<evidence type="ECO:0000256" key="1">
    <source>
        <dbReference type="ARBA" id="ARBA00022737"/>
    </source>
</evidence>
<keyword evidence="1" id="KW-0677">Repeat</keyword>
<dbReference type="PANTHER" id="PTHR43308">
    <property type="entry name" value="OUTER MEMBRANE PROTEIN ALPHA-RELATED"/>
    <property type="match status" value="1"/>
</dbReference>
<dbReference type="Pfam" id="PF00395">
    <property type="entry name" value="SLH"/>
    <property type="match status" value="2"/>
</dbReference>
<dbReference type="AlphaFoldDB" id="A0A1G8X1F5"/>
<protein>
    <submittedName>
        <fullName evidence="3">S-layer homology domain-containing protein</fullName>
    </submittedName>
</protein>
<feature type="domain" description="SLH" evidence="2">
    <location>
        <begin position="358"/>
        <end position="421"/>
    </location>
</feature>
<dbReference type="EMBL" id="FNFP01000001">
    <property type="protein sequence ID" value="SDJ84291.1"/>
    <property type="molecule type" value="Genomic_DNA"/>
</dbReference>
<feature type="domain" description="SLH" evidence="2">
    <location>
        <begin position="284"/>
        <end position="346"/>
    </location>
</feature>
<name>A0A1G8X1F5_9FIRM</name>
<dbReference type="PROSITE" id="PS51272">
    <property type="entry name" value="SLH"/>
    <property type="match status" value="3"/>
</dbReference>
<dbReference type="Proteomes" id="UP000198718">
    <property type="component" value="Unassembled WGS sequence"/>
</dbReference>
<evidence type="ECO:0000313" key="3">
    <source>
        <dbReference type="EMBL" id="SDJ84291.1"/>
    </source>
</evidence>
<keyword evidence="4" id="KW-1185">Reference proteome</keyword>
<proteinExistence type="predicted"/>
<sequence>MKKKTTQILLTLLLILSFTLQSYGLEIPGYEGGIQNEMLYREVIFLTGEPIVLEGTVTVRDRGDRITYTYRNLRNLEKNATLTRNITLDRETISNGRDQKREIFALNRYRETININGVRYEATEAHHAWSKSNVFHEKPGVTYFAGNWDGKKVYTINRNQGTVEVETQGTVVGYDHHWGATQTQTIQHYIEYNRSSNGEEEAISWEGTAEVNVVNNRTKDYHYEANIPSHISFRGGYLLTEKEENIVKYSYNLPRLSEDGEVLRGRTTDTKSFTLNTTPLNERLNIPTMRDAVGHWAEKDILFLGSLEALNPNNTTFGPSLPMSRSEFAKALAVVMGIEKVAEQPTRNSRTSRNQVEVPLTFKDVAKTHPNYGYIEALYQKGIMGGRGDNQFQPNQPITRAEATLTIIKALGFEGLAPLQQYYTGYQDDPSIPSWARDAAYLMRELGIDEGIGSSFFQANRSLTKGEVAHMLTNLVNYLQQDLRYDYRERILNYY</sequence>
<accession>A0A1G8X1F5</accession>
<dbReference type="InterPro" id="IPR051465">
    <property type="entry name" value="Cell_Envelope_Struct_Comp"/>
</dbReference>
<organism evidence="3 4">
    <name type="scientific">Natronincola ferrireducens</name>
    <dbReference type="NCBI Taxonomy" id="393762"/>
    <lineage>
        <taxon>Bacteria</taxon>
        <taxon>Bacillati</taxon>
        <taxon>Bacillota</taxon>
        <taxon>Clostridia</taxon>
        <taxon>Peptostreptococcales</taxon>
        <taxon>Natronincolaceae</taxon>
        <taxon>Natronincola</taxon>
    </lineage>
</organism>
<dbReference type="STRING" id="393762.SAMN05660472_00088"/>
<feature type="domain" description="SLH" evidence="2">
    <location>
        <begin position="423"/>
        <end position="486"/>
    </location>
</feature>
<gene>
    <name evidence="3" type="ORF">SAMN05660472_00088</name>
</gene>
<dbReference type="OrthoDB" id="2985276at2"/>
<reference evidence="3 4" key="1">
    <citation type="submission" date="2016-10" db="EMBL/GenBank/DDBJ databases">
        <authorList>
            <person name="de Groot N.N."/>
        </authorList>
    </citation>
    <scope>NUCLEOTIDE SEQUENCE [LARGE SCALE GENOMIC DNA]</scope>
    <source>
        <strain evidence="3 4">DSM 18346</strain>
    </source>
</reference>
<dbReference type="PANTHER" id="PTHR43308:SF5">
    <property type="entry name" value="S-LAYER PROTEIN _ PEPTIDOGLYCAN ENDO-BETA-N-ACETYLGLUCOSAMINIDASE"/>
    <property type="match status" value="1"/>
</dbReference>
<evidence type="ECO:0000313" key="4">
    <source>
        <dbReference type="Proteomes" id="UP000198718"/>
    </source>
</evidence>
<dbReference type="RefSeq" id="WP_090548725.1">
    <property type="nucleotide sequence ID" value="NZ_FNFP01000001.1"/>
</dbReference>
<evidence type="ECO:0000259" key="2">
    <source>
        <dbReference type="PROSITE" id="PS51272"/>
    </source>
</evidence>